<evidence type="ECO:0000256" key="5">
    <source>
        <dbReference type="ARBA" id="ARBA00023244"/>
    </source>
</evidence>
<evidence type="ECO:0000256" key="1">
    <source>
        <dbReference type="ARBA" id="ARBA00012162"/>
    </source>
</evidence>
<keyword evidence="2 7" id="KW-0489">Methyltransferase</keyword>
<evidence type="ECO:0000313" key="8">
    <source>
        <dbReference type="Proteomes" id="UP000596248"/>
    </source>
</evidence>
<dbReference type="InterPro" id="IPR003043">
    <property type="entry name" value="Uropor_MeTrfase_CS"/>
</dbReference>
<dbReference type="Gene3D" id="3.30.950.10">
    <property type="entry name" value="Methyltransferase, Cobalt-precorrin-4 Transmethylase, Domain 2"/>
    <property type="match status" value="1"/>
</dbReference>
<evidence type="ECO:0000256" key="2">
    <source>
        <dbReference type="ARBA" id="ARBA00022603"/>
    </source>
</evidence>
<keyword evidence="4" id="KW-0949">S-adenosyl-L-methionine</keyword>
<evidence type="ECO:0000256" key="3">
    <source>
        <dbReference type="ARBA" id="ARBA00022679"/>
    </source>
</evidence>
<name>A0ABX7FY33_BRECH</name>
<dbReference type="Proteomes" id="UP000596248">
    <property type="component" value="Chromosome"/>
</dbReference>
<dbReference type="NCBIfam" id="NF004790">
    <property type="entry name" value="PRK06136.1"/>
    <property type="match status" value="1"/>
</dbReference>
<sequence length="503" mass="55103">MKTGSVLFVGAGPGDPKLLTIKGMEALQRADVVVYDRLANPLLLAHVRQEARLVYCGKEADRHTLPQDEINLLLVREAQKGQIVVRLKGGDPSMFGRVGEEAQMCRDHGIPFEIIPGITSGMAAPLYAGIPLTHREYNSSVAFVTGHLCEKNAGKEPDWRALASVETLVIYMGVKNLPHIRGQLLRHGKSPDTPVALVRWGTLGKQETLEGRLETIDQAAAKAGFQAPAIIVVGEVVRLRESLRWYDSKPLFGKRVAVASRGRSLERVLEQLGAEVWPIPLVQPPLASHEAEGHGFPNDFFAYEWLVLDGELQVQFFFRELAARRFDLRQLQAKIVGGDRAAALALEQKGLYPQLVLEAPVVSSALPHVLHLNKGERILHVSRGPSAAMRHAHGSLIHAVQGGDLQWDSSHPAAEWFHPDSFDWFAADDACALEALAQFAGPDGRSKRLVCVGADTGERARELGWIERIECEQAEHLAEALEQRNISGEASVRNFQTGVLGGG</sequence>
<dbReference type="PROSITE" id="PS00839">
    <property type="entry name" value="SUMT_1"/>
    <property type="match status" value="1"/>
</dbReference>
<protein>
    <recommendedName>
        <fullName evidence="1">uroporphyrinogen-III C-methyltransferase</fullName>
        <ecNumber evidence="1">2.1.1.107</ecNumber>
    </recommendedName>
</protein>
<dbReference type="EMBL" id="CP069127">
    <property type="protein sequence ID" value="QRG70724.1"/>
    <property type="molecule type" value="Genomic_DNA"/>
</dbReference>
<dbReference type="InterPro" id="IPR036108">
    <property type="entry name" value="4pyrrol_syn_uPrphyn_synt_sf"/>
</dbReference>
<dbReference type="SUPFAM" id="SSF53790">
    <property type="entry name" value="Tetrapyrrole methylase"/>
    <property type="match status" value="1"/>
</dbReference>
<keyword evidence="8" id="KW-1185">Reference proteome</keyword>
<keyword evidence="3 7" id="KW-0808">Transferase</keyword>
<dbReference type="EC" id="2.1.1.107" evidence="1"/>
<feature type="domain" description="Tetrapyrrole methylase" evidence="6">
    <location>
        <begin position="6"/>
        <end position="216"/>
    </location>
</feature>
<dbReference type="PANTHER" id="PTHR45790:SF3">
    <property type="entry name" value="S-ADENOSYL-L-METHIONINE-DEPENDENT UROPORPHYRINOGEN III METHYLTRANSFERASE, CHLOROPLASTIC"/>
    <property type="match status" value="1"/>
</dbReference>
<evidence type="ECO:0000313" key="7">
    <source>
        <dbReference type="EMBL" id="QRG70724.1"/>
    </source>
</evidence>
<dbReference type="InterPro" id="IPR006366">
    <property type="entry name" value="CobA/CysG_C"/>
</dbReference>
<proteinExistence type="predicted"/>
<evidence type="ECO:0000259" key="6">
    <source>
        <dbReference type="Pfam" id="PF00590"/>
    </source>
</evidence>
<accession>A0ABX7FY33</accession>
<dbReference type="InterPro" id="IPR050161">
    <property type="entry name" value="Siro_Cobalamin_biosynth"/>
</dbReference>
<gene>
    <name evidence="7" type="primary">cobA</name>
    <name evidence="7" type="ORF">JNE38_22305</name>
</gene>
<dbReference type="InterPro" id="IPR014777">
    <property type="entry name" value="4pyrrole_Mease_sub1"/>
</dbReference>
<dbReference type="GO" id="GO:0032259">
    <property type="term" value="P:methylation"/>
    <property type="evidence" value="ECO:0007669"/>
    <property type="project" value="UniProtKB-KW"/>
</dbReference>
<dbReference type="GO" id="GO:0004851">
    <property type="term" value="F:uroporphyrin-III C-methyltransferase activity"/>
    <property type="evidence" value="ECO:0007669"/>
    <property type="project" value="UniProtKB-EC"/>
</dbReference>
<dbReference type="InterPro" id="IPR035996">
    <property type="entry name" value="4pyrrol_Methylase_sf"/>
</dbReference>
<dbReference type="InterPro" id="IPR014776">
    <property type="entry name" value="4pyrrole_Mease_sub2"/>
</dbReference>
<reference evidence="7 8" key="1">
    <citation type="submission" date="2021-01" db="EMBL/GenBank/DDBJ databases">
        <title>Identification of strong promoters based on the transcriptome of Brevibacillus choshinensis.</title>
        <authorList>
            <person name="Yao D."/>
            <person name="Zhang K."/>
            <person name="Wu J."/>
        </authorList>
    </citation>
    <scope>NUCLEOTIDE SEQUENCE [LARGE SCALE GENOMIC DNA]</scope>
    <source>
        <strain evidence="7 8">HPD31-SP3</strain>
    </source>
</reference>
<dbReference type="NCBIfam" id="TIGR01469">
    <property type="entry name" value="cobA_cysG_Cterm"/>
    <property type="match status" value="1"/>
</dbReference>
<dbReference type="PANTHER" id="PTHR45790">
    <property type="entry name" value="SIROHEME SYNTHASE-RELATED"/>
    <property type="match status" value="1"/>
</dbReference>
<dbReference type="CDD" id="cd11642">
    <property type="entry name" value="SUMT"/>
    <property type="match status" value="1"/>
</dbReference>
<dbReference type="Pfam" id="PF00590">
    <property type="entry name" value="TP_methylase"/>
    <property type="match status" value="1"/>
</dbReference>
<dbReference type="SUPFAM" id="SSF69618">
    <property type="entry name" value="HemD-like"/>
    <property type="match status" value="1"/>
</dbReference>
<dbReference type="InterPro" id="IPR000878">
    <property type="entry name" value="4pyrrol_Mease"/>
</dbReference>
<dbReference type="Gene3D" id="3.40.1010.10">
    <property type="entry name" value="Cobalt-precorrin-4 Transmethylase, Domain 1"/>
    <property type="match status" value="1"/>
</dbReference>
<keyword evidence="5" id="KW-0627">Porphyrin biosynthesis</keyword>
<organism evidence="7 8">
    <name type="scientific">Brevibacillus choshinensis</name>
    <dbReference type="NCBI Taxonomy" id="54911"/>
    <lineage>
        <taxon>Bacteria</taxon>
        <taxon>Bacillati</taxon>
        <taxon>Bacillota</taxon>
        <taxon>Bacilli</taxon>
        <taxon>Bacillales</taxon>
        <taxon>Paenibacillaceae</taxon>
        <taxon>Brevibacillus</taxon>
    </lineage>
</organism>
<evidence type="ECO:0000256" key="4">
    <source>
        <dbReference type="ARBA" id="ARBA00022691"/>
    </source>
</evidence>